<accession>A0A9P4KGZ0</accession>
<gene>
    <name evidence="1" type="ORF">CC78DRAFT_612811</name>
</gene>
<proteinExistence type="predicted"/>
<dbReference type="Proteomes" id="UP000800093">
    <property type="component" value="Unassembled WGS sequence"/>
</dbReference>
<organism evidence="1 2">
    <name type="scientific">Lojkania enalia</name>
    <dbReference type="NCBI Taxonomy" id="147567"/>
    <lineage>
        <taxon>Eukaryota</taxon>
        <taxon>Fungi</taxon>
        <taxon>Dikarya</taxon>
        <taxon>Ascomycota</taxon>
        <taxon>Pezizomycotina</taxon>
        <taxon>Dothideomycetes</taxon>
        <taxon>Pleosporomycetidae</taxon>
        <taxon>Pleosporales</taxon>
        <taxon>Pleosporales incertae sedis</taxon>
        <taxon>Lojkania</taxon>
    </lineage>
</organism>
<name>A0A9P4KGZ0_9PLEO</name>
<sequence>YLDLPKFVAEFSNFANVDKNFHCLSHELVTEQGCCVEGVHRYDSDQAIC</sequence>
<evidence type="ECO:0000313" key="2">
    <source>
        <dbReference type="Proteomes" id="UP000800093"/>
    </source>
</evidence>
<evidence type="ECO:0000313" key="1">
    <source>
        <dbReference type="EMBL" id="KAF2268942.1"/>
    </source>
</evidence>
<dbReference type="AlphaFoldDB" id="A0A9P4KGZ0"/>
<protein>
    <submittedName>
        <fullName evidence="1">Uncharacterized protein</fullName>
    </submittedName>
</protein>
<comment type="caution">
    <text evidence="1">The sequence shown here is derived from an EMBL/GenBank/DDBJ whole genome shotgun (WGS) entry which is preliminary data.</text>
</comment>
<keyword evidence="2" id="KW-1185">Reference proteome</keyword>
<feature type="non-terminal residue" evidence="1">
    <location>
        <position position="1"/>
    </location>
</feature>
<reference evidence="2" key="1">
    <citation type="journal article" date="2020" name="Stud. Mycol.">
        <title>101 Dothideomycetes genomes: A test case for predicting lifestyles and emergence of pathogens.</title>
        <authorList>
            <person name="Haridas S."/>
            <person name="Albert R."/>
            <person name="Binder M."/>
            <person name="Bloem J."/>
            <person name="LaButti K."/>
            <person name="Salamov A."/>
            <person name="Andreopoulos B."/>
            <person name="Baker S."/>
            <person name="Barry K."/>
            <person name="Bills G."/>
            <person name="Bluhm B."/>
            <person name="Cannon C."/>
            <person name="Castanera R."/>
            <person name="Culley D."/>
            <person name="Daum C."/>
            <person name="Ezra D."/>
            <person name="Gonzalez J."/>
            <person name="Henrissat B."/>
            <person name="Kuo A."/>
            <person name="Liang C."/>
            <person name="Lipzen A."/>
            <person name="Lutzoni F."/>
            <person name="Magnuson J."/>
            <person name="Mondo S."/>
            <person name="Nolan M."/>
            <person name="Ohm R."/>
            <person name="Pangilinan J."/>
            <person name="Park H.-J."/>
            <person name="Ramirez L."/>
            <person name="Alfaro M."/>
            <person name="Sun H."/>
            <person name="Tritt A."/>
            <person name="Yoshinaga Y."/>
            <person name="Zwiers L.-H."/>
            <person name="Turgeon B."/>
            <person name="Goodwin S."/>
            <person name="Spatafora J."/>
            <person name="Crous P."/>
            <person name="Grigoriev I."/>
        </authorList>
    </citation>
    <scope>NUCLEOTIDE SEQUENCE [LARGE SCALE GENOMIC DNA]</scope>
    <source>
        <strain evidence="2">CBS 304.66</strain>
    </source>
</reference>
<dbReference type="EMBL" id="ML986584">
    <property type="protein sequence ID" value="KAF2268942.1"/>
    <property type="molecule type" value="Genomic_DNA"/>
</dbReference>